<comment type="caution">
    <text evidence="6">The sequence shown here is derived from an EMBL/GenBank/DDBJ whole genome shotgun (WGS) entry which is preliminary data.</text>
</comment>
<dbReference type="InterPro" id="IPR026565">
    <property type="entry name" value="PPDK_reg"/>
</dbReference>
<dbReference type="PANTHER" id="PTHR31756">
    <property type="entry name" value="PYRUVATE, PHOSPHATE DIKINASE REGULATORY PROTEIN 1, CHLOROPLASTIC"/>
    <property type="match status" value="1"/>
</dbReference>
<comment type="similarity">
    <text evidence="5">Belongs to the pyruvate, phosphate/water dikinase regulatory protein family. PDRP subfamily.</text>
</comment>
<dbReference type="AlphaFoldDB" id="A0A4S2F076"/>
<proteinExistence type="inferred from homology"/>
<evidence type="ECO:0000256" key="4">
    <source>
        <dbReference type="ARBA" id="ARBA00022777"/>
    </source>
</evidence>
<accession>A0A4S2F076</accession>
<keyword evidence="7" id="KW-1185">Reference proteome</keyword>
<reference evidence="6 7" key="1">
    <citation type="submission" date="2019-04" db="EMBL/GenBank/DDBJ databases">
        <title>Microbes associate with the intestines of laboratory mice.</title>
        <authorList>
            <person name="Navarre W."/>
            <person name="Wong E."/>
            <person name="Huang K."/>
            <person name="Tropini C."/>
            <person name="Ng K."/>
            <person name="Yu B."/>
        </authorList>
    </citation>
    <scope>NUCLEOTIDE SEQUENCE [LARGE SCALE GENOMIC DNA]</scope>
    <source>
        <strain evidence="6 7">NM07_P-09</strain>
    </source>
</reference>
<organism evidence="6 7">
    <name type="scientific">Muricaecibacterium torontonense</name>
    <dbReference type="NCBI Taxonomy" id="3032871"/>
    <lineage>
        <taxon>Bacteria</taxon>
        <taxon>Bacillati</taxon>
        <taxon>Actinomycetota</taxon>
        <taxon>Coriobacteriia</taxon>
        <taxon>Coriobacteriales</taxon>
        <taxon>Atopobiaceae</taxon>
        <taxon>Muricaecibacterium</taxon>
    </lineage>
</organism>
<dbReference type="GO" id="GO:0005524">
    <property type="term" value="F:ATP binding"/>
    <property type="evidence" value="ECO:0007669"/>
    <property type="project" value="InterPro"/>
</dbReference>
<comment type="function">
    <text evidence="5">Bifunctional serine/threonine kinase and phosphorylase involved in the regulation of the pyruvate, phosphate dikinase (PPDK) by catalyzing its phosphorylation/dephosphorylation.</text>
</comment>
<dbReference type="GO" id="GO:0043531">
    <property type="term" value="F:ADP binding"/>
    <property type="evidence" value="ECO:0007669"/>
    <property type="project" value="UniProtKB-UniRule"/>
</dbReference>
<keyword evidence="1 5" id="KW-0723">Serine/threonine-protein kinase</keyword>
<dbReference type="OrthoDB" id="3171473at2"/>
<keyword evidence="2 5" id="KW-0808">Transferase</keyword>
<feature type="binding site" evidence="5">
    <location>
        <begin position="250"/>
        <end position="257"/>
    </location>
    <ligand>
        <name>ADP</name>
        <dbReference type="ChEBI" id="CHEBI:456216"/>
    </ligand>
</feature>
<evidence type="ECO:0000256" key="2">
    <source>
        <dbReference type="ARBA" id="ARBA00022679"/>
    </source>
</evidence>
<dbReference type="Proteomes" id="UP000310263">
    <property type="component" value="Unassembled WGS sequence"/>
</dbReference>
<comment type="catalytic activity">
    <reaction evidence="5">
        <text>N(tele)-phospho-L-histidyl/O-phospho-L-threonyl-[pyruvate, phosphate dikinase] + phosphate + H(+) = N(tele)-phospho-L-histidyl/L-threonyl-[pyruvate, phosphate dikinase] + diphosphate</text>
        <dbReference type="Rhea" id="RHEA:43696"/>
        <dbReference type="Rhea" id="RHEA-COMP:10650"/>
        <dbReference type="Rhea" id="RHEA-COMP:10651"/>
        <dbReference type="ChEBI" id="CHEBI:15378"/>
        <dbReference type="ChEBI" id="CHEBI:30013"/>
        <dbReference type="ChEBI" id="CHEBI:33019"/>
        <dbReference type="ChEBI" id="CHEBI:43474"/>
        <dbReference type="ChEBI" id="CHEBI:61977"/>
        <dbReference type="ChEBI" id="CHEBI:83586"/>
        <dbReference type="EC" id="2.7.4.27"/>
    </reaction>
</comment>
<keyword evidence="3 5" id="KW-0547">Nucleotide-binding</keyword>
<dbReference type="HAMAP" id="MF_00921">
    <property type="entry name" value="PDRP"/>
    <property type="match status" value="1"/>
</dbReference>
<dbReference type="EC" id="2.7.11.32" evidence="5"/>
<dbReference type="GO" id="GO:0016776">
    <property type="term" value="F:phosphotransferase activity, phosphate group as acceptor"/>
    <property type="evidence" value="ECO:0007669"/>
    <property type="project" value="UniProtKB-UniRule"/>
</dbReference>
<gene>
    <name evidence="6" type="ORF">E5334_05265</name>
</gene>
<dbReference type="InterPro" id="IPR005177">
    <property type="entry name" value="Kinase-pyrophosphorylase"/>
</dbReference>
<protein>
    <recommendedName>
        <fullName evidence="5">Putative pyruvate, phosphate dikinase regulatory protein</fullName>
        <shortName evidence="5">PPDK regulatory protein</shortName>
        <ecNumber evidence="5">2.7.11.32</ecNumber>
        <ecNumber evidence="5">2.7.4.27</ecNumber>
    </recommendedName>
</protein>
<evidence type="ECO:0000256" key="1">
    <source>
        <dbReference type="ARBA" id="ARBA00022527"/>
    </source>
</evidence>
<evidence type="ECO:0000313" key="7">
    <source>
        <dbReference type="Proteomes" id="UP000310263"/>
    </source>
</evidence>
<dbReference type="PANTHER" id="PTHR31756:SF3">
    <property type="entry name" value="PYRUVATE, PHOSPHATE DIKINASE REGULATORY PROTEIN 1, CHLOROPLASTIC"/>
    <property type="match status" value="1"/>
</dbReference>
<comment type="catalytic activity">
    <reaction evidence="5">
        <text>N(tele)-phospho-L-histidyl/L-threonyl-[pyruvate, phosphate dikinase] + ADP = N(tele)-phospho-L-histidyl/O-phospho-L-threonyl-[pyruvate, phosphate dikinase] + AMP + H(+)</text>
        <dbReference type="Rhea" id="RHEA:43692"/>
        <dbReference type="Rhea" id="RHEA-COMP:10650"/>
        <dbReference type="Rhea" id="RHEA-COMP:10651"/>
        <dbReference type="ChEBI" id="CHEBI:15378"/>
        <dbReference type="ChEBI" id="CHEBI:30013"/>
        <dbReference type="ChEBI" id="CHEBI:61977"/>
        <dbReference type="ChEBI" id="CHEBI:83586"/>
        <dbReference type="ChEBI" id="CHEBI:456215"/>
        <dbReference type="ChEBI" id="CHEBI:456216"/>
        <dbReference type="EC" id="2.7.11.32"/>
    </reaction>
</comment>
<evidence type="ECO:0000256" key="3">
    <source>
        <dbReference type="ARBA" id="ARBA00022741"/>
    </source>
</evidence>
<dbReference type="NCBIfam" id="NF003742">
    <property type="entry name" value="PRK05339.1"/>
    <property type="match status" value="1"/>
</dbReference>
<evidence type="ECO:0000256" key="5">
    <source>
        <dbReference type="HAMAP-Rule" id="MF_00921"/>
    </source>
</evidence>
<dbReference type="EC" id="2.7.4.27" evidence="5"/>
<dbReference type="Pfam" id="PF03618">
    <property type="entry name" value="Kinase-PPPase"/>
    <property type="match status" value="1"/>
</dbReference>
<sequence>MPLLPSLPTWQTSPSWPNVSPNSGNWGFLGNKKKGAPGALLREAGSRQLNFLRLLTALGCREPCCKCRLYEWFGPNPDLSGGSVPKYSFEGESIDYARDCAVIHVISDSLGETASSVVTAAAAQFPLGDVHIKRLPKLTHVRQVIDYFDSLSDDAKNHPTAVFHTIVDPSLRREVRRELDRLEIPSVDLLGPGIAILSSLTGKEPAGVPGINHEADDRYFRRIESMEFFVEHDDGRNPQELDLADIVLIGVSRTSKTPLSMYLAFMGYKVANVPLALGVEPPIELENVDPSRIFGLMSTTDTLVSIRTRRLSKDGASDYAASYADPAEVVAEQAEARKLMRHLGCMIINTSGKAVEETANDIINQIEELKRIRAEYAAREAAGK</sequence>
<evidence type="ECO:0000313" key="6">
    <source>
        <dbReference type="EMBL" id="TGY62085.1"/>
    </source>
</evidence>
<name>A0A4S2F076_9ACTN</name>
<keyword evidence="4 5" id="KW-0418">Kinase</keyword>
<dbReference type="EMBL" id="SRYE01000003">
    <property type="protein sequence ID" value="TGY62085.1"/>
    <property type="molecule type" value="Genomic_DNA"/>
</dbReference>
<dbReference type="GO" id="GO:0004674">
    <property type="term" value="F:protein serine/threonine kinase activity"/>
    <property type="evidence" value="ECO:0007669"/>
    <property type="project" value="UniProtKB-UniRule"/>
</dbReference>